<dbReference type="Proteomes" id="UP000503462">
    <property type="component" value="Chromosome 2"/>
</dbReference>
<sequence length="455" mass="49901">MYLNIAYVQCVAVSLVWASLGYDVSLIVGLLSNDQWLAFNPNESLLGLVIAAFVIGATVIAIPSAYISDYIGRRESIRFGSIFSCVFIVLQTCSVDWRMFLAMRLLGGCATAVSLINSSPYLTESCNRHRAILTALSPTFFYIGSTPGAWTAFGTLPIQSSWSWRLVVMFQLPWSLLQLVLISWCPESPQWLYRQGKIEEAAAVLRGILGDNEADQVLQGFGQSREHGSWRHLIYDHRRLFLIVLFGLGTPWLGSGIIGSYLGPFLATLGIANHRRQIALNGGLQVMQLVVSVICAFQVDKVGRRRLLVFSAISMLLCMTALTTCAGVHAHGMSNTASMIAVVAIFLFLCSYNAGFTTVPGVYIAELMPAELRMKAGGLSALLSGIAMSMNQWLNPIALNALGWQYLFVFDACLVGMIVALFFVAPETKGMSLAEAEKVCDGYWLEIRPRRTSTS</sequence>
<proteinExistence type="inferred from homology"/>
<evidence type="ECO:0000256" key="6">
    <source>
        <dbReference type="SAM" id="Phobius"/>
    </source>
</evidence>
<dbReference type="InterPro" id="IPR020846">
    <property type="entry name" value="MFS_dom"/>
</dbReference>
<dbReference type="PROSITE" id="PS00216">
    <property type="entry name" value="SUGAR_TRANSPORT_1"/>
    <property type="match status" value="1"/>
</dbReference>
<feature type="transmembrane region" description="Helical" evidence="6">
    <location>
        <begin position="79"/>
        <end position="97"/>
    </location>
</feature>
<dbReference type="PANTHER" id="PTHR48022:SF2">
    <property type="entry name" value="PLASTIDIC GLUCOSE TRANSPORTER 4"/>
    <property type="match status" value="1"/>
</dbReference>
<feature type="transmembrane region" description="Helical" evidence="6">
    <location>
        <begin position="336"/>
        <end position="364"/>
    </location>
</feature>
<feature type="domain" description="Major facilitator superfamily (MFS) profile" evidence="7">
    <location>
        <begin position="9"/>
        <end position="429"/>
    </location>
</feature>
<dbReference type="OrthoDB" id="6133115at2759"/>
<evidence type="ECO:0000256" key="5">
    <source>
        <dbReference type="ARBA" id="ARBA00023136"/>
    </source>
</evidence>
<dbReference type="PANTHER" id="PTHR48022">
    <property type="entry name" value="PLASTIDIC GLUCOSE TRANSPORTER 4"/>
    <property type="match status" value="1"/>
</dbReference>
<dbReference type="InterPro" id="IPR005829">
    <property type="entry name" value="Sugar_transporter_CS"/>
</dbReference>
<keyword evidence="3 6" id="KW-0812">Transmembrane</keyword>
<protein>
    <recommendedName>
        <fullName evidence="7">Major facilitator superfamily (MFS) profile domain-containing protein</fullName>
    </recommendedName>
</protein>
<feature type="transmembrane region" description="Helical" evidence="6">
    <location>
        <begin position="240"/>
        <end position="262"/>
    </location>
</feature>
<evidence type="ECO:0000256" key="1">
    <source>
        <dbReference type="ARBA" id="ARBA00004141"/>
    </source>
</evidence>
<feature type="transmembrane region" description="Helical" evidence="6">
    <location>
        <begin position="307"/>
        <end position="330"/>
    </location>
</feature>
<dbReference type="PROSITE" id="PS50850">
    <property type="entry name" value="MFS"/>
    <property type="match status" value="1"/>
</dbReference>
<organism evidence="8 9">
    <name type="scientific">Peltaster fructicola</name>
    <dbReference type="NCBI Taxonomy" id="286661"/>
    <lineage>
        <taxon>Eukaryota</taxon>
        <taxon>Fungi</taxon>
        <taxon>Dikarya</taxon>
        <taxon>Ascomycota</taxon>
        <taxon>Pezizomycotina</taxon>
        <taxon>Dothideomycetes</taxon>
        <taxon>Dothideomycetes incertae sedis</taxon>
        <taxon>Peltaster</taxon>
    </lineage>
</organism>
<feature type="transmembrane region" description="Helical" evidence="6">
    <location>
        <begin position="282"/>
        <end position="300"/>
    </location>
</feature>
<keyword evidence="5 6" id="KW-0472">Membrane</keyword>
<evidence type="ECO:0000256" key="2">
    <source>
        <dbReference type="ARBA" id="ARBA00010992"/>
    </source>
</evidence>
<evidence type="ECO:0000256" key="3">
    <source>
        <dbReference type="ARBA" id="ARBA00022692"/>
    </source>
</evidence>
<gene>
    <name evidence="8" type="ORF">AMS68_002107</name>
</gene>
<evidence type="ECO:0000313" key="9">
    <source>
        <dbReference type="Proteomes" id="UP000503462"/>
    </source>
</evidence>
<reference evidence="8 9" key="1">
    <citation type="journal article" date="2016" name="Sci. Rep.">
        <title>Peltaster fructicola genome reveals evolution from an invasive phytopathogen to an ectophytic parasite.</title>
        <authorList>
            <person name="Xu C."/>
            <person name="Chen H."/>
            <person name="Gleason M.L."/>
            <person name="Xu J.R."/>
            <person name="Liu H."/>
            <person name="Zhang R."/>
            <person name="Sun G."/>
        </authorList>
    </citation>
    <scope>NUCLEOTIDE SEQUENCE [LARGE SCALE GENOMIC DNA]</scope>
    <source>
        <strain evidence="8 9">LNHT1506</strain>
    </source>
</reference>
<keyword evidence="4 6" id="KW-1133">Transmembrane helix</keyword>
<dbReference type="SUPFAM" id="SSF103473">
    <property type="entry name" value="MFS general substrate transporter"/>
    <property type="match status" value="1"/>
</dbReference>
<dbReference type="Gene3D" id="1.20.1250.20">
    <property type="entry name" value="MFS general substrate transporter like domains"/>
    <property type="match status" value="1"/>
</dbReference>
<feature type="transmembrane region" description="Helical" evidence="6">
    <location>
        <begin position="162"/>
        <end position="185"/>
    </location>
</feature>
<dbReference type="EMBL" id="CP051140">
    <property type="protein sequence ID" value="QIW96589.1"/>
    <property type="molecule type" value="Genomic_DNA"/>
</dbReference>
<dbReference type="InterPro" id="IPR050360">
    <property type="entry name" value="MFS_Sugar_Transporters"/>
</dbReference>
<keyword evidence="9" id="KW-1185">Reference proteome</keyword>
<name>A0A6H0XQ36_9PEZI</name>
<feature type="transmembrane region" description="Helical" evidence="6">
    <location>
        <begin position="131"/>
        <end position="150"/>
    </location>
</feature>
<dbReference type="AlphaFoldDB" id="A0A6H0XQ36"/>
<feature type="transmembrane region" description="Helical" evidence="6">
    <location>
        <begin position="406"/>
        <end position="425"/>
    </location>
</feature>
<dbReference type="GO" id="GO:0016020">
    <property type="term" value="C:membrane"/>
    <property type="evidence" value="ECO:0007669"/>
    <property type="project" value="UniProtKB-SubCell"/>
</dbReference>
<evidence type="ECO:0000256" key="4">
    <source>
        <dbReference type="ARBA" id="ARBA00022989"/>
    </source>
</evidence>
<dbReference type="GO" id="GO:0005351">
    <property type="term" value="F:carbohydrate:proton symporter activity"/>
    <property type="evidence" value="ECO:0007669"/>
    <property type="project" value="TreeGrafter"/>
</dbReference>
<dbReference type="InterPro" id="IPR005828">
    <property type="entry name" value="MFS_sugar_transport-like"/>
</dbReference>
<accession>A0A6H0XQ36</accession>
<feature type="transmembrane region" description="Helical" evidence="6">
    <location>
        <begin position="376"/>
        <end position="394"/>
    </location>
</feature>
<comment type="similarity">
    <text evidence="2">Belongs to the major facilitator superfamily. Sugar transporter (TC 2.A.1.1) family.</text>
</comment>
<feature type="transmembrane region" description="Helical" evidence="6">
    <location>
        <begin position="45"/>
        <end position="67"/>
    </location>
</feature>
<evidence type="ECO:0000313" key="8">
    <source>
        <dbReference type="EMBL" id="QIW96589.1"/>
    </source>
</evidence>
<evidence type="ECO:0000259" key="7">
    <source>
        <dbReference type="PROSITE" id="PS50850"/>
    </source>
</evidence>
<dbReference type="InterPro" id="IPR036259">
    <property type="entry name" value="MFS_trans_sf"/>
</dbReference>
<comment type="subcellular location">
    <subcellularLocation>
        <location evidence="1">Membrane</location>
        <topology evidence="1">Multi-pass membrane protein</topology>
    </subcellularLocation>
</comment>
<dbReference type="Pfam" id="PF00083">
    <property type="entry name" value="Sugar_tr"/>
    <property type="match status" value="1"/>
</dbReference>